<gene>
    <name evidence="5" type="primary">lcfB_9</name>
    <name evidence="5" type="ORF">TRL7639_02530</name>
</gene>
<dbReference type="SUPFAM" id="SSF56801">
    <property type="entry name" value="Acetyl-CoA synthetase-like"/>
    <property type="match status" value="1"/>
</dbReference>
<dbReference type="Proteomes" id="UP000193077">
    <property type="component" value="Unassembled WGS sequence"/>
</dbReference>
<evidence type="ECO:0000256" key="2">
    <source>
        <dbReference type="ARBA" id="ARBA00022598"/>
    </source>
</evidence>
<dbReference type="InterPro" id="IPR045851">
    <property type="entry name" value="AMP-bd_C_sf"/>
</dbReference>
<evidence type="ECO:0000259" key="4">
    <source>
        <dbReference type="Pfam" id="PF13193"/>
    </source>
</evidence>
<dbReference type="EC" id="6.2.1.3" evidence="5"/>
<dbReference type="GO" id="GO:0031956">
    <property type="term" value="F:medium-chain fatty acid-CoA ligase activity"/>
    <property type="evidence" value="ECO:0007669"/>
    <property type="project" value="TreeGrafter"/>
</dbReference>
<evidence type="ECO:0000313" key="5">
    <source>
        <dbReference type="EMBL" id="SLN46346.1"/>
    </source>
</evidence>
<dbReference type="Pfam" id="PF00501">
    <property type="entry name" value="AMP-binding"/>
    <property type="match status" value="1"/>
</dbReference>
<dbReference type="Gene3D" id="3.40.50.12780">
    <property type="entry name" value="N-terminal domain of ligase-like"/>
    <property type="match status" value="1"/>
</dbReference>
<dbReference type="InterPro" id="IPR042099">
    <property type="entry name" value="ANL_N_sf"/>
</dbReference>
<feature type="domain" description="AMP-binding enzyme C-terminal" evidence="4">
    <location>
        <begin position="497"/>
        <end position="572"/>
    </location>
</feature>
<dbReference type="GO" id="GO:0004467">
    <property type="term" value="F:long-chain fatty acid-CoA ligase activity"/>
    <property type="evidence" value="ECO:0007669"/>
    <property type="project" value="UniProtKB-EC"/>
</dbReference>
<dbReference type="PROSITE" id="PS00455">
    <property type="entry name" value="AMP_BINDING"/>
    <property type="match status" value="1"/>
</dbReference>
<sequence length="638" mass="69176">MQSFEIVRTIEEYRQNINDIESEATPEERFTGKTPYSVLTETARVHGGRPGSSFQMFSDPTSKAYTLTWSDVHAQVTQVANLFRSLGANETNSVAYLLPGLNEAVVTVLGAMTASKALPINPLLEPEIIAGILREGNAKVLVTLKAFPKVELAEVAAKAVAMAPNVDTIVEIDLLPNLTGLKRLIVPLIRPKMKTERQVQVLDFHKELARQPKDRLTFEESTEDRVCGLFHTGGTTGVPKLVRHRNSGALYNAWTNATFVFSEDATALCPLPLFHVMGVYAILMPVMMAGGHMVQVTPAGYRGDGVFDNIWKVIERWNVNFLVTVPTAAAMKLNVPIDADISSLKVACSGSAPFPTHLFNRFQEAVGVPILEGYGMTEATCMISGNPFDAPRKIGSVGMPTPYTRVMILSCQEDGTVIQEHAAGSAGEICIKGPGVATGDTYTQGDMNVGQYAKLGNELFLRTGDLGYFDDDGFLWITGRAKDLILRGGHNIDPLLVEEALASNDKVSFVGAIGQPDKTAGEVPAAYVELVAGASATADELLEYAAEHIQEHGAVPKYIEIMEELPKTAVGKVFKPALRKSAVKRIFEAEFAEAGIDASVERVEDIKKRGLVAYVSGNATDAEIMDTLGDFVPQWERS</sequence>
<dbReference type="PANTHER" id="PTHR43201">
    <property type="entry name" value="ACYL-COA SYNTHETASE"/>
    <property type="match status" value="1"/>
</dbReference>
<keyword evidence="6" id="KW-1185">Reference proteome</keyword>
<proteinExistence type="inferred from homology"/>
<feature type="domain" description="AMP-dependent synthetase/ligase" evidence="3">
    <location>
        <begin position="62"/>
        <end position="439"/>
    </location>
</feature>
<dbReference type="RefSeq" id="WP_085795989.1">
    <property type="nucleotide sequence ID" value="NZ_FWFO01000001.1"/>
</dbReference>
<dbReference type="InterPro" id="IPR025110">
    <property type="entry name" value="AMP-bd_C"/>
</dbReference>
<dbReference type="PANTHER" id="PTHR43201:SF5">
    <property type="entry name" value="MEDIUM-CHAIN ACYL-COA LIGASE ACSF2, MITOCHONDRIAL"/>
    <property type="match status" value="1"/>
</dbReference>
<name>A0A1Y5SW27_9RHOB</name>
<organism evidence="5 6">
    <name type="scientific">Falsiruegeria litorea R37</name>
    <dbReference type="NCBI Taxonomy" id="1200284"/>
    <lineage>
        <taxon>Bacteria</taxon>
        <taxon>Pseudomonadati</taxon>
        <taxon>Pseudomonadota</taxon>
        <taxon>Alphaproteobacteria</taxon>
        <taxon>Rhodobacterales</taxon>
        <taxon>Roseobacteraceae</taxon>
        <taxon>Falsiruegeria</taxon>
    </lineage>
</organism>
<reference evidence="5 6" key="1">
    <citation type="submission" date="2017-03" db="EMBL/GenBank/DDBJ databases">
        <authorList>
            <person name="Afonso C.L."/>
            <person name="Miller P.J."/>
            <person name="Scott M.A."/>
            <person name="Spackman E."/>
            <person name="Goraichik I."/>
            <person name="Dimitrov K.M."/>
            <person name="Suarez D.L."/>
            <person name="Swayne D.E."/>
        </authorList>
    </citation>
    <scope>NUCLEOTIDE SEQUENCE [LARGE SCALE GENOMIC DNA]</scope>
    <source>
        <strain evidence="5 6">CECT 7639</strain>
    </source>
</reference>
<dbReference type="Pfam" id="PF13193">
    <property type="entry name" value="AMP-binding_C"/>
    <property type="match status" value="1"/>
</dbReference>
<evidence type="ECO:0000256" key="1">
    <source>
        <dbReference type="ARBA" id="ARBA00006432"/>
    </source>
</evidence>
<dbReference type="NCBIfam" id="NF005714">
    <property type="entry name" value="PRK07529.1"/>
    <property type="match status" value="1"/>
</dbReference>
<protein>
    <submittedName>
        <fullName evidence="5">Long-chain-fatty-acid--CoA ligase</fullName>
        <ecNumber evidence="5">6.2.1.3</ecNumber>
    </submittedName>
</protein>
<dbReference type="OrthoDB" id="9803968at2"/>
<dbReference type="InterPro" id="IPR020845">
    <property type="entry name" value="AMP-binding_CS"/>
</dbReference>
<comment type="similarity">
    <text evidence="1">Belongs to the ATP-dependent AMP-binding enzyme family.</text>
</comment>
<dbReference type="InterPro" id="IPR000873">
    <property type="entry name" value="AMP-dep_synth/lig_dom"/>
</dbReference>
<dbReference type="EMBL" id="FWFO01000001">
    <property type="protein sequence ID" value="SLN46346.1"/>
    <property type="molecule type" value="Genomic_DNA"/>
</dbReference>
<dbReference type="Gene3D" id="3.30.300.30">
    <property type="match status" value="1"/>
</dbReference>
<evidence type="ECO:0000313" key="6">
    <source>
        <dbReference type="Proteomes" id="UP000193077"/>
    </source>
</evidence>
<dbReference type="AlphaFoldDB" id="A0A1Y5SW27"/>
<accession>A0A1Y5SW27</accession>
<evidence type="ECO:0000259" key="3">
    <source>
        <dbReference type="Pfam" id="PF00501"/>
    </source>
</evidence>
<keyword evidence="2 5" id="KW-0436">Ligase</keyword>